<organism evidence="2 3">
    <name type="scientific">Gluconacetobacter takamatsuzukensis</name>
    <dbReference type="NCBI Taxonomy" id="1286190"/>
    <lineage>
        <taxon>Bacteria</taxon>
        <taxon>Pseudomonadati</taxon>
        <taxon>Pseudomonadota</taxon>
        <taxon>Alphaproteobacteria</taxon>
        <taxon>Acetobacterales</taxon>
        <taxon>Acetobacteraceae</taxon>
        <taxon>Gluconacetobacter</taxon>
    </lineage>
</organism>
<dbReference type="EMBL" id="JABEQK010000003">
    <property type="protein sequence ID" value="MBB2204288.1"/>
    <property type="molecule type" value="Genomic_DNA"/>
</dbReference>
<evidence type="ECO:0000313" key="3">
    <source>
        <dbReference type="Proteomes" id="UP000540556"/>
    </source>
</evidence>
<protein>
    <submittedName>
        <fullName evidence="2">Uncharacterized protein</fullName>
    </submittedName>
</protein>
<accession>A0A7W4KCB2</accession>
<name>A0A7W4KCB2_9PROT</name>
<keyword evidence="3" id="KW-1185">Reference proteome</keyword>
<evidence type="ECO:0000256" key="1">
    <source>
        <dbReference type="SAM" id="MobiDB-lite"/>
    </source>
</evidence>
<reference evidence="2 3" key="1">
    <citation type="submission" date="2020-04" db="EMBL/GenBank/DDBJ databases">
        <title>Description of novel Gluconacetobacter.</title>
        <authorList>
            <person name="Sombolestani A."/>
        </authorList>
    </citation>
    <scope>NUCLEOTIDE SEQUENCE [LARGE SCALE GENOMIC DNA]</scope>
    <source>
        <strain evidence="2 3">LMG 27800</strain>
    </source>
</reference>
<feature type="compositionally biased region" description="Basic residues" evidence="1">
    <location>
        <begin position="86"/>
        <end position="95"/>
    </location>
</feature>
<feature type="region of interest" description="Disordered" evidence="1">
    <location>
        <begin position="76"/>
        <end position="95"/>
    </location>
</feature>
<dbReference type="Proteomes" id="UP000540556">
    <property type="component" value="Unassembled WGS sequence"/>
</dbReference>
<sequence>MFLLAATPHGAQAHVVTNDEAGRLTLDALTAVPAPVPVRHVAYRHDTRPVHVASISYTHSARATVRSRGLVRNAVYHPHAVPSARHAAHKGRQRT</sequence>
<evidence type="ECO:0000313" key="2">
    <source>
        <dbReference type="EMBL" id="MBB2204288.1"/>
    </source>
</evidence>
<dbReference type="AlphaFoldDB" id="A0A7W4KCB2"/>
<comment type="caution">
    <text evidence="2">The sequence shown here is derived from an EMBL/GenBank/DDBJ whole genome shotgun (WGS) entry which is preliminary data.</text>
</comment>
<proteinExistence type="predicted"/>
<gene>
    <name evidence="2" type="ORF">HLH27_04550</name>
</gene>